<dbReference type="STRING" id="1194526.A284_06990"/>
<evidence type="ECO:0000256" key="2">
    <source>
        <dbReference type="ARBA" id="ARBA00005056"/>
    </source>
</evidence>
<evidence type="ECO:0000256" key="17">
    <source>
        <dbReference type="PIRSR" id="PIRSR000098-2"/>
    </source>
</evidence>
<dbReference type="GO" id="GO:0050661">
    <property type="term" value="F:NADP binding"/>
    <property type="evidence" value="ECO:0007669"/>
    <property type="project" value="InterPro"/>
</dbReference>
<evidence type="ECO:0000256" key="4">
    <source>
        <dbReference type="ARBA" id="ARBA00006753"/>
    </source>
</evidence>
<keyword evidence="12" id="KW-0520">NAD</keyword>
<keyword evidence="14 18" id="KW-0486">Methionine biosynthesis</keyword>
<dbReference type="FunFam" id="3.30.360.10:FF:000005">
    <property type="entry name" value="Homoserine dehydrogenase"/>
    <property type="match status" value="1"/>
</dbReference>
<comment type="similarity">
    <text evidence="4 19">Belongs to the homoserine dehydrogenase family.</text>
</comment>
<dbReference type="Gene3D" id="3.30.360.10">
    <property type="entry name" value="Dihydrodipicolinate Reductase, domain 2"/>
    <property type="match status" value="1"/>
</dbReference>
<proteinExistence type="inferred from homology"/>
<evidence type="ECO:0000256" key="9">
    <source>
        <dbReference type="ARBA" id="ARBA00022723"/>
    </source>
</evidence>
<evidence type="ECO:0000259" key="21">
    <source>
        <dbReference type="Pfam" id="PF03447"/>
    </source>
</evidence>
<keyword evidence="7 18" id="KW-0028">Amino-acid biosynthesis</keyword>
<dbReference type="InterPro" id="IPR016204">
    <property type="entry name" value="HDH"/>
</dbReference>
<dbReference type="AlphaFoldDB" id="A0A2T4PZ15"/>
<dbReference type="Gene3D" id="3.30.70.3100">
    <property type="match status" value="1"/>
</dbReference>
<feature type="active site" description="Proton donor" evidence="16">
    <location>
        <position position="205"/>
    </location>
</feature>
<dbReference type="UniPathway" id="UPA00050">
    <property type="reaction ID" value="UER00063"/>
</dbReference>
<evidence type="ECO:0000256" key="19">
    <source>
        <dbReference type="RuleBase" id="RU004171"/>
    </source>
</evidence>
<evidence type="ECO:0000256" key="11">
    <source>
        <dbReference type="ARBA" id="ARBA00023002"/>
    </source>
</evidence>
<dbReference type="PIRSF" id="PIRSF000098">
    <property type="entry name" value="Homoser_dehydrog"/>
    <property type="match status" value="1"/>
</dbReference>
<evidence type="ECO:0000256" key="18">
    <source>
        <dbReference type="RuleBase" id="RU000579"/>
    </source>
</evidence>
<accession>A0A2T4PZ15</accession>
<comment type="pathway">
    <text evidence="3 18">Amino-acid biosynthesis; L-methionine biosynthesis via de novo pathway; L-homoserine from L-aspartate: step 3/3.</text>
</comment>
<evidence type="ECO:0000256" key="16">
    <source>
        <dbReference type="PIRSR" id="PIRSR000098-1"/>
    </source>
</evidence>
<evidence type="ECO:0000256" key="3">
    <source>
        <dbReference type="ARBA" id="ARBA00005062"/>
    </source>
</evidence>
<reference evidence="23 24" key="1">
    <citation type="journal article" date="2016" name="Front. Microbiol.">
        <title>Comprehensive Phylogenetic Analysis of Bovine Non-aureus Staphylococci Species Based on Whole-Genome Sequencing.</title>
        <authorList>
            <person name="Naushad S."/>
            <person name="Barkema H.W."/>
            <person name="Luby C."/>
            <person name="Condas L.A."/>
            <person name="Nobrega D.B."/>
            <person name="Carson D.A."/>
            <person name="De Buck J."/>
        </authorList>
    </citation>
    <scope>NUCLEOTIDE SEQUENCE [LARGE SCALE GENOMIC DNA]</scope>
    <source>
        <strain evidence="23 24">SNUC 2993</strain>
    </source>
</reference>
<dbReference type="SUPFAM" id="SSF55347">
    <property type="entry name" value="Glyceraldehyde-3-phosphate dehydrogenase-like, C-terminal domain"/>
    <property type="match status" value="1"/>
</dbReference>
<dbReference type="Proteomes" id="UP000240717">
    <property type="component" value="Unassembled WGS sequence"/>
</dbReference>
<dbReference type="SUPFAM" id="SSF51735">
    <property type="entry name" value="NAD(P)-binding Rossmann-fold domains"/>
    <property type="match status" value="1"/>
</dbReference>
<evidence type="ECO:0000313" key="24">
    <source>
        <dbReference type="Proteomes" id="UP000240717"/>
    </source>
</evidence>
<dbReference type="RefSeq" id="WP_107533166.1">
    <property type="nucleotide sequence ID" value="NZ_PZEV01000033.1"/>
</dbReference>
<evidence type="ECO:0000256" key="13">
    <source>
        <dbReference type="ARBA" id="ARBA00023053"/>
    </source>
</evidence>
<evidence type="ECO:0000313" key="23">
    <source>
        <dbReference type="EMBL" id="PTI50281.1"/>
    </source>
</evidence>
<dbReference type="EC" id="1.1.1.3" evidence="5 18"/>
<feature type="binding site" evidence="17">
    <location>
        <position position="105"/>
    </location>
    <ligand>
        <name>NADPH</name>
        <dbReference type="ChEBI" id="CHEBI:57783"/>
    </ligand>
</feature>
<keyword evidence="8 18" id="KW-0791">Threonine biosynthesis</keyword>
<dbReference type="InterPro" id="IPR019811">
    <property type="entry name" value="HDH_CS"/>
</dbReference>
<protein>
    <recommendedName>
        <fullName evidence="6 18">Homoserine dehydrogenase</fullName>
        <ecNumber evidence="5 18">1.1.1.3</ecNumber>
    </recommendedName>
</protein>
<dbReference type="PROSITE" id="PS01042">
    <property type="entry name" value="HOMOSER_DHGENASE"/>
    <property type="match status" value="1"/>
</dbReference>
<evidence type="ECO:0000259" key="22">
    <source>
        <dbReference type="Pfam" id="PF22101"/>
    </source>
</evidence>
<comment type="caution">
    <text evidence="23">The sequence shown here is derived from an EMBL/GenBank/DDBJ whole genome shotgun (WGS) entry which is preliminary data.</text>
</comment>
<evidence type="ECO:0000256" key="5">
    <source>
        <dbReference type="ARBA" id="ARBA00013213"/>
    </source>
</evidence>
<dbReference type="Pfam" id="PF22101">
    <property type="entry name" value="HSD_C"/>
    <property type="match status" value="1"/>
</dbReference>
<dbReference type="GO" id="GO:0009088">
    <property type="term" value="P:threonine biosynthetic process"/>
    <property type="evidence" value="ECO:0007669"/>
    <property type="project" value="UniProtKB-UniPathway"/>
</dbReference>
<dbReference type="GO" id="GO:0004412">
    <property type="term" value="F:homoserine dehydrogenase activity"/>
    <property type="evidence" value="ECO:0007669"/>
    <property type="project" value="UniProtKB-EC"/>
</dbReference>
<evidence type="ECO:0000256" key="1">
    <source>
        <dbReference type="ARBA" id="ARBA00001920"/>
    </source>
</evidence>
<evidence type="ECO:0000256" key="7">
    <source>
        <dbReference type="ARBA" id="ARBA00022605"/>
    </source>
</evidence>
<dbReference type="Pfam" id="PF00742">
    <property type="entry name" value="Homoserine_dh"/>
    <property type="match status" value="1"/>
</dbReference>
<evidence type="ECO:0000256" key="12">
    <source>
        <dbReference type="ARBA" id="ARBA00023027"/>
    </source>
</evidence>
<keyword evidence="11 18" id="KW-0560">Oxidoreductase</keyword>
<dbReference type="GO" id="GO:0046872">
    <property type="term" value="F:metal ion binding"/>
    <property type="evidence" value="ECO:0007669"/>
    <property type="project" value="UniProtKB-KW"/>
</dbReference>
<feature type="binding site" evidence="17">
    <location>
        <position position="190"/>
    </location>
    <ligand>
        <name>L-homoserine</name>
        <dbReference type="ChEBI" id="CHEBI:57476"/>
    </ligand>
</feature>
<feature type="binding site" evidence="17">
    <location>
        <begin position="9"/>
        <end position="16"/>
    </location>
    <ligand>
        <name>NADP(+)</name>
        <dbReference type="ChEBI" id="CHEBI:58349"/>
    </ligand>
</feature>
<feature type="domain" description="Aspartate/homoserine dehydrogenase NAD-binding" evidence="21">
    <location>
        <begin position="10"/>
        <end position="129"/>
    </location>
</feature>
<feature type="domain" description="Homoserine dehydrogenase C-terminal" evidence="22">
    <location>
        <begin position="354"/>
        <end position="426"/>
    </location>
</feature>
<dbReference type="Gene3D" id="3.40.50.720">
    <property type="entry name" value="NAD(P)-binding Rossmann-like Domain"/>
    <property type="match status" value="1"/>
</dbReference>
<sequence>MKELNIALLGLGTVGSGVVKIIEENRQQIKDTLNKDIVIKHILVRDKSKKRPLNISQYHLTEDVNEILNDDTIDIVVEVMGGIEPTVDWLRSALKNKKHVITANKDLLAVHLKLLEDLAEANGVALKFEASVAGGIPIVNAINNGLNANNISKFMGILNGTSNFILSKMTQDQTTFEDALEEAKRLGFAEADPTDDVDGVDAARKVVITSYLSFNQVIKLNDVQLTGIRNTTLSDINAAKALGYKIKLIGKGTYNNGKVNASVEPTLIDEKHQLAAVENEYNAIYVIGDAVGDTMFYGKGAGSLATGSAVVSDLLNVALFFESNLHTLPPHFELKTEETREMMDNEEAVLVQEKLNFYVVLKAQAQSEEKLEKELKSHLPFHKSLKVTKRDADTYAIVILGLDQSPEQLLNDAGFDVNKVYPVEGV</sequence>
<dbReference type="InterPro" id="IPR005106">
    <property type="entry name" value="Asp/hSer_DH_NAD-bd"/>
</dbReference>
<keyword evidence="10 17" id="KW-0521">NADP</keyword>
<dbReference type="EMBL" id="PZEV01000033">
    <property type="protein sequence ID" value="PTI50281.1"/>
    <property type="molecule type" value="Genomic_DNA"/>
</dbReference>
<dbReference type="NCBIfam" id="NF004976">
    <property type="entry name" value="PRK06349.1"/>
    <property type="match status" value="1"/>
</dbReference>
<dbReference type="UniPathway" id="UPA00051">
    <property type="reaction ID" value="UER00465"/>
</dbReference>
<evidence type="ECO:0000256" key="14">
    <source>
        <dbReference type="ARBA" id="ARBA00023167"/>
    </source>
</evidence>
<comment type="cofactor">
    <cofactor evidence="1">
        <name>a metal cation</name>
        <dbReference type="ChEBI" id="CHEBI:25213"/>
    </cofactor>
</comment>
<dbReference type="InterPro" id="IPR054326">
    <property type="entry name" value="HSD_C"/>
</dbReference>
<dbReference type="PANTHER" id="PTHR43331">
    <property type="entry name" value="HOMOSERINE DEHYDROGENASE"/>
    <property type="match status" value="1"/>
</dbReference>
<organism evidence="23 24">
    <name type="scientific">Staphylococcus warneri</name>
    <dbReference type="NCBI Taxonomy" id="1292"/>
    <lineage>
        <taxon>Bacteria</taxon>
        <taxon>Bacillati</taxon>
        <taxon>Bacillota</taxon>
        <taxon>Bacilli</taxon>
        <taxon>Bacillales</taxon>
        <taxon>Staphylococcaceae</taxon>
        <taxon>Staphylococcus</taxon>
    </lineage>
</organism>
<evidence type="ECO:0000256" key="10">
    <source>
        <dbReference type="ARBA" id="ARBA00022857"/>
    </source>
</evidence>
<comment type="pathway">
    <text evidence="2 18">Amino-acid biosynthesis; L-threonine biosynthesis; L-threonine from L-aspartate: step 3/5.</text>
</comment>
<evidence type="ECO:0000256" key="8">
    <source>
        <dbReference type="ARBA" id="ARBA00022697"/>
    </source>
</evidence>
<evidence type="ECO:0000259" key="20">
    <source>
        <dbReference type="Pfam" id="PF00742"/>
    </source>
</evidence>
<keyword evidence="13" id="KW-0915">Sodium</keyword>
<dbReference type="InterPro" id="IPR001342">
    <property type="entry name" value="HDH_cat"/>
</dbReference>
<dbReference type="GO" id="GO:0009086">
    <property type="term" value="P:methionine biosynthetic process"/>
    <property type="evidence" value="ECO:0007669"/>
    <property type="project" value="UniProtKB-KW"/>
</dbReference>
<gene>
    <name evidence="23" type="ORF">BU085_09520</name>
</gene>
<comment type="catalytic activity">
    <reaction evidence="15">
        <text>L-homoserine + NADP(+) = L-aspartate 4-semialdehyde + NADPH + H(+)</text>
        <dbReference type="Rhea" id="RHEA:15761"/>
        <dbReference type="ChEBI" id="CHEBI:15378"/>
        <dbReference type="ChEBI" id="CHEBI:57476"/>
        <dbReference type="ChEBI" id="CHEBI:57783"/>
        <dbReference type="ChEBI" id="CHEBI:58349"/>
        <dbReference type="ChEBI" id="CHEBI:537519"/>
        <dbReference type="EC" id="1.1.1.3"/>
    </reaction>
    <physiologicalReaction direction="right-to-left" evidence="15">
        <dbReference type="Rhea" id="RHEA:15763"/>
    </physiologicalReaction>
</comment>
<dbReference type="InterPro" id="IPR036291">
    <property type="entry name" value="NAD(P)-bd_dom_sf"/>
</dbReference>
<name>A0A2T4PZ15_STAWA</name>
<dbReference type="Pfam" id="PF03447">
    <property type="entry name" value="NAD_binding_3"/>
    <property type="match status" value="1"/>
</dbReference>
<evidence type="ECO:0000256" key="6">
    <source>
        <dbReference type="ARBA" id="ARBA00013376"/>
    </source>
</evidence>
<dbReference type="PANTHER" id="PTHR43331:SF1">
    <property type="entry name" value="HOMOSERINE DEHYDROGENASE"/>
    <property type="match status" value="1"/>
</dbReference>
<dbReference type="FunFam" id="3.40.50.720:FF:000062">
    <property type="entry name" value="Homoserine dehydrogenase"/>
    <property type="match status" value="1"/>
</dbReference>
<keyword evidence="9" id="KW-0479">Metal-binding</keyword>
<evidence type="ECO:0000256" key="15">
    <source>
        <dbReference type="ARBA" id="ARBA00048841"/>
    </source>
</evidence>
<feature type="domain" description="Homoserine dehydrogenase catalytic" evidence="20">
    <location>
        <begin position="137"/>
        <end position="315"/>
    </location>
</feature>